<feature type="transmembrane region" description="Helical" evidence="11">
    <location>
        <begin position="160"/>
        <end position="182"/>
    </location>
</feature>
<evidence type="ECO:0000256" key="2">
    <source>
        <dbReference type="ARBA" id="ARBA00022475"/>
    </source>
</evidence>
<keyword evidence="4" id="KW-0997">Cell inner membrane</keyword>
<dbReference type="GO" id="GO:0009245">
    <property type="term" value="P:lipid A biosynthetic process"/>
    <property type="evidence" value="ECO:0007669"/>
    <property type="project" value="UniProtKB-KW"/>
</dbReference>
<keyword evidence="7" id="KW-0448">Lipopolysaccharide biosynthesis</keyword>
<organism evidence="13 14">
    <name type="scientific">Neorhizobium alkalisoli</name>
    <dbReference type="NCBI Taxonomy" id="528178"/>
    <lineage>
        <taxon>Bacteria</taxon>
        <taxon>Pseudomonadati</taxon>
        <taxon>Pseudomonadota</taxon>
        <taxon>Alphaproteobacteria</taxon>
        <taxon>Hyphomicrobiales</taxon>
        <taxon>Rhizobiaceae</taxon>
        <taxon>Rhizobium/Agrobacterium group</taxon>
        <taxon>Neorhizobium</taxon>
    </lineage>
</organism>
<keyword evidence="9" id="KW-0443">Lipid metabolism</keyword>
<evidence type="ECO:0000256" key="9">
    <source>
        <dbReference type="ARBA" id="ARBA00023098"/>
    </source>
</evidence>
<evidence type="ECO:0000256" key="1">
    <source>
        <dbReference type="ARBA" id="ARBA00004651"/>
    </source>
</evidence>
<comment type="subcellular location">
    <subcellularLocation>
        <location evidence="1">Cell membrane</location>
        <topology evidence="1">Multi-pass membrane protein</topology>
    </subcellularLocation>
</comment>
<dbReference type="GO" id="GO:0009103">
    <property type="term" value="P:lipopolysaccharide biosynthetic process"/>
    <property type="evidence" value="ECO:0007669"/>
    <property type="project" value="UniProtKB-KW"/>
</dbReference>
<feature type="domain" description="EamA" evidence="12">
    <location>
        <begin position="21"/>
        <end position="146"/>
    </location>
</feature>
<feature type="transmembrane region" description="Helical" evidence="11">
    <location>
        <begin position="75"/>
        <end position="95"/>
    </location>
</feature>
<accession>A0A561R1H5</accession>
<dbReference type="GO" id="GO:0005886">
    <property type="term" value="C:plasma membrane"/>
    <property type="evidence" value="ECO:0007669"/>
    <property type="project" value="UniProtKB-SubCell"/>
</dbReference>
<dbReference type="Proteomes" id="UP000320653">
    <property type="component" value="Unassembled WGS sequence"/>
</dbReference>
<dbReference type="GO" id="GO:0022857">
    <property type="term" value="F:transmembrane transporter activity"/>
    <property type="evidence" value="ECO:0007669"/>
    <property type="project" value="InterPro"/>
</dbReference>
<keyword evidence="10 11" id="KW-0472">Membrane</keyword>
<dbReference type="InterPro" id="IPR037185">
    <property type="entry name" value="EmrE-like"/>
</dbReference>
<reference evidence="13 14" key="1">
    <citation type="submission" date="2019-06" db="EMBL/GenBank/DDBJ databases">
        <title>Sorghum-associated microbial communities from plants grown in Nebraska, USA.</title>
        <authorList>
            <person name="Schachtman D."/>
        </authorList>
    </citation>
    <scope>NUCLEOTIDE SEQUENCE [LARGE SCALE GENOMIC DNA]</scope>
    <source>
        <strain evidence="13 14">1225</strain>
    </source>
</reference>
<dbReference type="Gene3D" id="1.10.3730.20">
    <property type="match status" value="2"/>
</dbReference>
<keyword evidence="6 11" id="KW-0812">Transmembrane</keyword>
<dbReference type="EMBL" id="VIWP01000002">
    <property type="protein sequence ID" value="TWF56460.1"/>
    <property type="molecule type" value="Genomic_DNA"/>
</dbReference>
<feature type="transmembrane region" description="Helical" evidence="11">
    <location>
        <begin position="250"/>
        <end position="269"/>
    </location>
</feature>
<name>A0A561R1H5_9HYPH</name>
<evidence type="ECO:0000259" key="12">
    <source>
        <dbReference type="Pfam" id="PF00892"/>
    </source>
</evidence>
<evidence type="ECO:0000256" key="6">
    <source>
        <dbReference type="ARBA" id="ARBA00022692"/>
    </source>
</evidence>
<protein>
    <submittedName>
        <fullName evidence="13">Putative membrane protein</fullName>
    </submittedName>
</protein>
<keyword evidence="3" id="KW-0444">Lipid biosynthesis</keyword>
<keyword evidence="2" id="KW-1003">Cell membrane</keyword>
<comment type="caution">
    <text evidence="13">The sequence shown here is derived from an EMBL/GenBank/DDBJ whole genome shotgun (WGS) entry which is preliminary data.</text>
</comment>
<dbReference type="InterPro" id="IPR000620">
    <property type="entry name" value="EamA_dom"/>
</dbReference>
<evidence type="ECO:0000256" key="11">
    <source>
        <dbReference type="SAM" id="Phobius"/>
    </source>
</evidence>
<evidence type="ECO:0000313" key="14">
    <source>
        <dbReference type="Proteomes" id="UP000320653"/>
    </source>
</evidence>
<evidence type="ECO:0000256" key="7">
    <source>
        <dbReference type="ARBA" id="ARBA00022985"/>
    </source>
</evidence>
<dbReference type="SUPFAM" id="SSF103481">
    <property type="entry name" value="Multidrug resistance efflux transporter EmrE"/>
    <property type="match status" value="2"/>
</dbReference>
<feature type="transmembrane region" description="Helical" evidence="11">
    <location>
        <begin position="188"/>
        <end position="211"/>
    </location>
</feature>
<keyword evidence="14" id="KW-1185">Reference proteome</keyword>
<dbReference type="Pfam" id="PF00892">
    <property type="entry name" value="EamA"/>
    <property type="match status" value="2"/>
</dbReference>
<dbReference type="PANTHER" id="PTHR30561:SF9">
    <property type="entry name" value="4-AMINO-4-DEOXY-L-ARABINOSE-PHOSPHOUNDECAPRENOL FLIPPASE SUBUNIT ARNF-RELATED"/>
    <property type="match status" value="1"/>
</dbReference>
<feature type="domain" description="EamA" evidence="12">
    <location>
        <begin position="158"/>
        <end position="290"/>
    </location>
</feature>
<proteinExistence type="predicted"/>
<evidence type="ECO:0000256" key="8">
    <source>
        <dbReference type="ARBA" id="ARBA00022989"/>
    </source>
</evidence>
<keyword evidence="5" id="KW-0441">Lipid A biosynthesis</keyword>
<evidence type="ECO:0000256" key="5">
    <source>
        <dbReference type="ARBA" id="ARBA00022556"/>
    </source>
</evidence>
<gene>
    <name evidence="13" type="ORF">FHW37_10289</name>
</gene>
<feature type="transmembrane region" description="Helical" evidence="11">
    <location>
        <begin position="131"/>
        <end position="148"/>
    </location>
</feature>
<dbReference type="AlphaFoldDB" id="A0A561R1H5"/>
<dbReference type="InterPro" id="IPR000390">
    <property type="entry name" value="Small_drug/metabolite_transptr"/>
</dbReference>
<evidence type="ECO:0000313" key="13">
    <source>
        <dbReference type="EMBL" id="TWF56460.1"/>
    </source>
</evidence>
<evidence type="ECO:0000256" key="4">
    <source>
        <dbReference type="ARBA" id="ARBA00022519"/>
    </source>
</evidence>
<keyword evidence="8 11" id="KW-1133">Transmembrane helix</keyword>
<sequence>MRHAGRIFPGKFRSVPVSTSVVFLALFAAVLHASWNAFLRSGADRFWTMTVMSLAMTVVALPVAIILPLPIAAAWPYLIGSAFFQLFYGLLLVAAYRHGELGQVYPIIRGSAPLLVTAGSFALIGEALHPLAMLGVLFIVIGIMVLALGKGSASVQSMLYGLATGVMIAGYSTVDAIGIRVSGDRAAYITWVFVLPGFLLGAAFLLTRGRLKIDLRARETKKAVGGGMVSLLSYGVVLVAYSLAPAGPVSALRETSVVFAVVIGWLFLGETLTVKRIAACIVVAAGAILIGVS</sequence>
<evidence type="ECO:0000256" key="3">
    <source>
        <dbReference type="ARBA" id="ARBA00022516"/>
    </source>
</evidence>
<dbReference type="PANTHER" id="PTHR30561">
    <property type="entry name" value="SMR FAMILY PROTON-DEPENDENT DRUG EFFLUX TRANSPORTER SUGE"/>
    <property type="match status" value="1"/>
</dbReference>
<feature type="transmembrane region" description="Helical" evidence="11">
    <location>
        <begin position="223"/>
        <end position="244"/>
    </location>
</feature>
<feature type="transmembrane region" description="Helical" evidence="11">
    <location>
        <begin position="20"/>
        <end position="39"/>
    </location>
</feature>
<feature type="transmembrane region" description="Helical" evidence="11">
    <location>
        <begin position="46"/>
        <end position="69"/>
    </location>
</feature>
<evidence type="ECO:0000256" key="10">
    <source>
        <dbReference type="ARBA" id="ARBA00023136"/>
    </source>
</evidence>